<dbReference type="EMBL" id="AP019514">
    <property type="protein sequence ID" value="BBI64236.1"/>
    <property type="molecule type" value="Genomic_DNA"/>
</dbReference>
<evidence type="ECO:0000256" key="1">
    <source>
        <dbReference type="SAM" id="Phobius"/>
    </source>
</evidence>
<accession>A0A455UDC3</accession>
<keyword evidence="1" id="KW-0472">Membrane</keyword>
<dbReference type="Proteomes" id="UP000320231">
    <property type="component" value="Chromosome"/>
</dbReference>
<gene>
    <name evidence="2" type="ORF">HSBAA_55420</name>
</gene>
<name>A0A455UDC3_9GAMM</name>
<reference evidence="2 3" key="1">
    <citation type="journal article" date="2019" name="Microbiol. Resour. Announc.">
        <title>Complete Genome Sequence of Halomonas sulfidaeris Strain Esulfide1 Isolated from a Metal Sulfide Rock at a Depth of 2,200 Meters, Obtained Using Nanopore Sequencing.</title>
        <authorList>
            <person name="Saito M."/>
            <person name="Nishigata A."/>
            <person name="Galipon J."/>
            <person name="Arakawa K."/>
        </authorList>
    </citation>
    <scope>NUCLEOTIDE SEQUENCE [LARGE SCALE GENOMIC DNA]</scope>
    <source>
        <strain evidence="2 3">ATCC BAA-803</strain>
    </source>
</reference>
<organism evidence="2 3">
    <name type="scientific">Vreelandella sulfidaeris</name>
    <dbReference type="NCBI Taxonomy" id="115553"/>
    <lineage>
        <taxon>Bacteria</taxon>
        <taxon>Pseudomonadati</taxon>
        <taxon>Pseudomonadota</taxon>
        <taxon>Gammaproteobacteria</taxon>
        <taxon>Oceanospirillales</taxon>
        <taxon>Halomonadaceae</taxon>
        <taxon>Vreelandella</taxon>
    </lineage>
</organism>
<dbReference type="KEGG" id="hsr:HSBAA_55420"/>
<feature type="transmembrane region" description="Helical" evidence="1">
    <location>
        <begin position="46"/>
        <end position="71"/>
    </location>
</feature>
<keyword evidence="1" id="KW-1133">Transmembrane helix</keyword>
<protein>
    <submittedName>
        <fullName evidence="2">Uncharacterized protein</fullName>
    </submittedName>
</protein>
<evidence type="ECO:0000313" key="3">
    <source>
        <dbReference type="Proteomes" id="UP000320231"/>
    </source>
</evidence>
<keyword evidence="1" id="KW-0812">Transmembrane</keyword>
<dbReference type="AlphaFoldDB" id="A0A455UDC3"/>
<evidence type="ECO:0000313" key="2">
    <source>
        <dbReference type="EMBL" id="BBI64236.1"/>
    </source>
</evidence>
<proteinExistence type="predicted"/>
<sequence>MAYGLGKWVGQQAMGFIFRNSKFVRNKFPHAFDTVEVDKIPGKIKFIVAFPLCTYIPCALFILAGGTFLYIKEWFF</sequence>